<evidence type="ECO:0000259" key="7">
    <source>
        <dbReference type="Pfam" id="PF01061"/>
    </source>
</evidence>
<evidence type="ECO:0000256" key="2">
    <source>
        <dbReference type="ARBA" id="ARBA00022448"/>
    </source>
</evidence>
<sequence>MAFLVHGSYYHKGCSEPTSGLDSSTAYTLLSILKNYAVTTRKTVIISVHQPSSSMFYMFDKLLLMHQGETVYFGKANNVVDYFDSIGFQCEQHYNPADFILDKVRGNESEVETIMAASRNALWESYSNGETMVTNSYIDESNNGHIKYCSNENSVNMKHTNDLDDDFDDDSEPKWSTTYFEQYRTLTSRSFKESKIPGERVVINKERLSGLYRLSAYFLAKQTSELPIGTLIPAMSYVIIYWAGGLNRTWPPAFVFSLALVLLGSLVGQVSTPVYINPQYPNF</sequence>
<comment type="subcellular location">
    <subcellularLocation>
        <location evidence="1">Membrane</location>
        <topology evidence="1">Multi-pass membrane protein</topology>
    </subcellularLocation>
</comment>
<organism evidence="9 10">
    <name type="scientific">Saccoglossus kowalevskii</name>
    <name type="common">Acorn worm</name>
    <dbReference type="NCBI Taxonomy" id="10224"/>
    <lineage>
        <taxon>Eukaryota</taxon>
        <taxon>Metazoa</taxon>
        <taxon>Hemichordata</taxon>
        <taxon>Enteropneusta</taxon>
        <taxon>Harrimaniidae</taxon>
        <taxon>Saccoglossus</taxon>
    </lineage>
</organism>
<dbReference type="InterPro" id="IPR043926">
    <property type="entry name" value="ABCG_dom"/>
</dbReference>
<keyword evidence="5 6" id="KW-0472">Membrane</keyword>
<dbReference type="Gene3D" id="3.40.50.300">
    <property type="entry name" value="P-loop containing nucleotide triphosphate hydrolases"/>
    <property type="match status" value="1"/>
</dbReference>
<evidence type="ECO:0000256" key="5">
    <source>
        <dbReference type="ARBA" id="ARBA00023136"/>
    </source>
</evidence>
<evidence type="ECO:0000259" key="8">
    <source>
        <dbReference type="Pfam" id="PF19055"/>
    </source>
</evidence>
<keyword evidence="3 6" id="KW-0812">Transmembrane</keyword>
<dbReference type="InterPro" id="IPR013525">
    <property type="entry name" value="ABC2_TM"/>
</dbReference>
<keyword evidence="4 6" id="KW-1133">Transmembrane helix</keyword>
<feature type="domain" description="ABC-2 type transporter transmembrane" evidence="7">
    <location>
        <begin position="196"/>
        <end position="263"/>
    </location>
</feature>
<dbReference type="Pfam" id="PF01061">
    <property type="entry name" value="ABC2_membrane"/>
    <property type="match status" value="1"/>
</dbReference>
<evidence type="ECO:0000256" key="3">
    <source>
        <dbReference type="ARBA" id="ARBA00022692"/>
    </source>
</evidence>
<keyword evidence="2" id="KW-0813">Transport</keyword>
<dbReference type="PANTHER" id="PTHR48041">
    <property type="entry name" value="ABC TRANSPORTER G FAMILY MEMBER 28"/>
    <property type="match status" value="1"/>
</dbReference>
<reference evidence="10" key="1">
    <citation type="submission" date="2025-08" db="UniProtKB">
        <authorList>
            <consortium name="RefSeq"/>
        </authorList>
    </citation>
    <scope>IDENTIFICATION</scope>
    <source>
        <tissue evidence="10">Testes</tissue>
    </source>
</reference>
<protein>
    <submittedName>
        <fullName evidence="10">ABC transporter G family member 9-like</fullName>
    </submittedName>
</protein>
<evidence type="ECO:0000256" key="1">
    <source>
        <dbReference type="ARBA" id="ARBA00004141"/>
    </source>
</evidence>
<dbReference type="Pfam" id="PF19055">
    <property type="entry name" value="ABC2_membrane_7"/>
    <property type="match status" value="1"/>
</dbReference>
<dbReference type="InterPro" id="IPR027417">
    <property type="entry name" value="P-loop_NTPase"/>
</dbReference>
<evidence type="ECO:0000256" key="6">
    <source>
        <dbReference type="SAM" id="Phobius"/>
    </source>
</evidence>
<dbReference type="SUPFAM" id="SSF52540">
    <property type="entry name" value="P-loop containing nucleoside triphosphate hydrolases"/>
    <property type="match status" value="1"/>
</dbReference>
<feature type="transmembrane region" description="Helical" evidence="6">
    <location>
        <begin position="226"/>
        <end position="246"/>
    </location>
</feature>
<evidence type="ECO:0000313" key="10">
    <source>
        <dbReference type="RefSeq" id="XP_006823069.1"/>
    </source>
</evidence>
<dbReference type="GeneID" id="102801618"/>
<feature type="domain" description="ABC transporter family G" evidence="8">
    <location>
        <begin position="49"/>
        <end position="113"/>
    </location>
</feature>
<dbReference type="Proteomes" id="UP000694865">
    <property type="component" value="Unplaced"/>
</dbReference>
<accession>A0ABM0MSS8</accession>
<proteinExistence type="predicted"/>
<dbReference type="RefSeq" id="XP_006823069.1">
    <property type="nucleotide sequence ID" value="XM_006823006.1"/>
</dbReference>
<dbReference type="PANTHER" id="PTHR48041:SF63">
    <property type="entry name" value="EARLY GENE AT 23, ISOFORM C"/>
    <property type="match status" value="1"/>
</dbReference>
<name>A0ABM0MSS8_SACKO</name>
<keyword evidence="9" id="KW-1185">Reference proteome</keyword>
<feature type="transmembrane region" description="Helical" evidence="6">
    <location>
        <begin position="253"/>
        <end position="276"/>
    </location>
</feature>
<dbReference type="InterPro" id="IPR050352">
    <property type="entry name" value="ABCG_transporters"/>
</dbReference>
<evidence type="ECO:0000256" key="4">
    <source>
        <dbReference type="ARBA" id="ARBA00022989"/>
    </source>
</evidence>
<evidence type="ECO:0000313" key="9">
    <source>
        <dbReference type="Proteomes" id="UP000694865"/>
    </source>
</evidence>
<gene>
    <name evidence="10" type="primary">LOC102801618</name>
</gene>